<keyword evidence="1" id="KW-1133">Transmembrane helix</keyword>
<protein>
    <submittedName>
        <fullName evidence="2">Uncharacterized protein</fullName>
    </submittedName>
</protein>
<feature type="transmembrane region" description="Helical" evidence="1">
    <location>
        <begin position="25"/>
        <end position="42"/>
    </location>
</feature>
<dbReference type="HOGENOM" id="CLU_2663759_0_0_0"/>
<reference evidence="2 3" key="1">
    <citation type="submission" date="2006-02" db="EMBL/GenBank/DDBJ databases">
        <authorList>
            <person name="Amann R."/>
            <person name="Ferriera S."/>
            <person name="Johnson J."/>
            <person name="Kravitz S."/>
            <person name="Halpern A."/>
            <person name="Remington K."/>
            <person name="Beeson K."/>
            <person name="Tran B."/>
            <person name="Rogers Y.-H."/>
            <person name="Friedman R."/>
            <person name="Venter J.C."/>
        </authorList>
    </citation>
    <scope>NUCLEOTIDE SEQUENCE [LARGE SCALE GENOMIC DNA]</scope>
    <source>
        <strain evidence="2 3">DSM 3645</strain>
    </source>
</reference>
<keyword evidence="1" id="KW-0812">Transmembrane</keyword>
<accession>A4A078</accession>
<comment type="caution">
    <text evidence="2">The sequence shown here is derived from an EMBL/GenBank/DDBJ whole genome shotgun (WGS) entry which is preliminary data.</text>
</comment>
<proteinExistence type="predicted"/>
<feature type="transmembrane region" description="Helical" evidence="1">
    <location>
        <begin position="49"/>
        <end position="71"/>
    </location>
</feature>
<keyword evidence="1" id="KW-0472">Membrane</keyword>
<name>A4A078_9BACT</name>
<evidence type="ECO:0000313" key="3">
    <source>
        <dbReference type="Proteomes" id="UP000004358"/>
    </source>
</evidence>
<gene>
    <name evidence="2" type="ORF">DSM3645_06169</name>
</gene>
<dbReference type="OrthoDB" id="9995471at2"/>
<organism evidence="2 3">
    <name type="scientific">Blastopirellula marina DSM 3645</name>
    <dbReference type="NCBI Taxonomy" id="314230"/>
    <lineage>
        <taxon>Bacteria</taxon>
        <taxon>Pseudomonadati</taxon>
        <taxon>Planctomycetota</taxon>
        <taxon>Planctomycetia</taxon>
        <taxon>Pirellulales</taxon>
        <taxon>Pirellulaceae</taxon>
        <taxon>Blastopirellula</taxon>
    </lineage>
</organism>
<dbReference type="Proteomes" id="UP000004358">
    <property type="component" value="Unassembled WGS sequence"/>
</dbReference>
<dbReference type="AlphaFoldDB" id="A4A078"/>
<sequence length="75" mass="8029">MRISLMTCLGLTAGAALCVWVAMKTHIICAVPMAMLVVWAFISADRPKLATQIEVVAIVCVAVVLLLGMLLPQTF</sequence>
<evidence type="ECO:0000313" key="2">
    <source>
        <dbReference type="EMBL" id="EAQ77864.1"/>
    </source>
</evidence>
<dbReference type="EMBL" id="AANZ01000027">
    <property type="protein sequence ID" value="EAQ77864.1"/>
    <property type="molecule type" value="Genomic_DNA"/>
</dbReference>
<evidence type="ECO:0000256" key="1">
    <source>
        <dbReference type="SAM" id="Phobius"/>
    </source>
</evidence>